<evidence type="ECO:0000259" key="2">
    <source>
        <dbReference type="Pfam" id="PF00535"/>
    </source>
</evidence>
<dbReference type="CDD" id="cd00761">
    <property type="entry name" value="Glyco_tranf_GTA_type"/>
    <property type="match status" value="1"/>
</dbReference>
<dbReference type="EMBL" id="LT603716">
    <property type="protein sequence ID" value="SCA95991.1"/>
    <property type="molecule type" value="Genomic_DNA"/>
</dbReference>
<dbReference type="RefSeq" id="WP_074189165.1">
    <property type="nucleotide sequence ID" value="NZ_BIGN01000034.1"/>
</dbReference>
<reference evidence="3" key="1">
    <citation type="submission" date="2016-07" db="EMBL/GenBank/DDBJ databases">
        <authorList>
            <person name="Informatics P."/>
        </authorList>
    </citation>
    <scope>NUCLEOTIDE SEQUENCE</scope>
    <source>
        <strain evidence="3">INF156</strain>
    </source>
</reference>
<keyword evidence="1" id="KW-1133">Transmembrane helix</keyword>
<dbReference type="GO" id="GO:0016740">
    <property type="term" value="F:transferase activity"/>
    <property type="evidence" value="ECO:0007669"/>
    <property type="project" value="UniProtKB-KW"/>
</dbReference>
<dbReference type="Gene3D" id="3.90.550.10">
    <property type="entry name" value="Spore Coat Polysaccharide Biosynthesis Protein SpsA, Chain A"/>
    <property type="match status" value="1"/>
</dbReference>
<organism evidence="3">
    <name type="scientific">Klebsiella pneumoniae</name>
    <dbReference type="NCBI Taxonomy" id="573"/>
    <lineage>
        <taxon>Bacteria</taxon>
        <taxon>Pseudomonadati</taxon>
        <taxon>Pseudomonadota</taxon>
        <taxon>Gammaproteobacteria</taxon>
        <taxon>Enterobacterales</taxon>
        <taxon>Enterobacteriaceae</taxon>
        <taxon>Klebsiella/Raoultella group</taxon>
        <taxon>Klebsiella</taxon>
        <taxon>Klebsiella pneumoniae complex</taxon>
    </lineage>
</organism>
<dbReference type="PANTHER" id="PTHR43685">
    <property type="entry name" value="GLYCOSYLTRANSFERASE"/>
    <property type="match status" value="1"/>
</dbReference>
<feature type="domain" description="Glycosyltransferase 2-like" evidence="2">
    <location>
        <begin position="7"/>
        <end position="159"/>
    </location>
</feature>
<protein>
    <submittedName>
        <fullName evidence="3">Glycosyltransferase</fullName>
    </submittedName>
</protein>
<evidence type="ECO:0000313" key="3">
    <source>
        <dbReference type="EMBL" id="SCA95991.1"/>
    </source>
</evidence>
<dbReference type="AlphaFoldDB" id="A0A1C3T0H1"/>
<reference evidence="3" key="2">
    <citation type="submission" date="2016-08" db="EMBL/GenBank/DDBJ databases">
        <title>Klebsiella loci capsule.</title>
        <authorList>
            <person name="Holt K.E."/>
            <person name="Thomson N.R."/>
        </authorList>
    </citation>
    <scope>NUCLEOTIDE SEQUENCE</scope>
    <source>
        <strain evidence="3">INF156</strain>
    </source>
</reference>
<proteinExistence type="predicted"/>
<accession>A0A1C3T0H1</accession>
<dbReference type="PANTHER" id="PTHR43685:SF2">
    <property type="entry name" value="GLYCOSYLTRANSFERASE 2-LIKE DOMAIN-CONTAINING PROTEIN"/>
    <property type="match status" value="1"/>
</dbReference>
<keyword evidence="3" id="KW-0808">Transferase</keyword>
<dbReference type="Pfam" id="PF00535">
    <property type="entry name" value="Glycos_transf_2"/>
    <property type="match status" value="1"/>
</dbReference>
<dbReference type="InterPro" id="IPR029044">
    <property type="entry name" value="Nucleotide-diphossugar_trans"/>
</dbReference>
<evidence type="ECO:0000256" key="1">
    <source>
        <dbReference type="SAM" id="Phobius"/>
    </source>
</evidence>
<name>A0A1C3T0H1_KLEPN</name>
<gene>
    <name evidence="3" type="primary">KL140_00011</name>
</gene>
<keyword evidence="1" id="KW-0472">Membrane</keyword>
<feature type="transmembrane region" description="Helical" evidence="1">
    <location>
        <begin position="253"/>
        <end position="277"/>
    </location>
</feature>
<sequence>MKKIKVSVIIPTYKDWDNLILCIDSLKKQTLNHELFEVIIANNNPDKDISAYFSSLPSFFKIVHEPKPGSYSARNTAIKQSDGEYIAFTDSDCVVSPEWLENGLKHLELANTRVAGKISLYDKNCIGDTLASYYEKGYAFNQLELADKGVSVTANLMIRRSHIDLVGLFNDSLFSGGDIEWNRRAVLKNIPIVYASDVIVYHPIRARMSDIKGKRRRVIGGTYHKENLVSLLKLLVPPFKSIRTLRKNTDLKLYQMFLSWGVCYYLKLYSFIIICLMKLNFISPSRT</sequence>
<dbReference type="InterPro" id="IPR001173">
    <property type="entry name" value="Glyco_trans_2-like"/>
</dbReference>
<dbReference type="SUPFAM" id="SSF53448">
    <property type="entry name" value="Nucleotide-diphospho-sugar transferases"/>
    <property type="match status" value="1"/>
</dbReference>
<dbReference type="InterPro" id="IPR050834">
    <property type="entry name" value="Glycosyltransf_2"/>
</dbReference>
<keyword evidence="1" id="KW-0812">Transmembrane</keyword>